<evidence type="ECO:0000259" key="3">
    <source>
        <dbReference type="Pfam" id="PF12804"/>
    </source>
</evidence>
<organism evidence="4 5">
    <name type="scientific">Campylobacter vulpis</name>
    <dbReference type="NCBI Taxonomy" id="1655500"/>
    <lineage>
        <taxon>Bacteria</taxon>
        <taxon>Pseudomonadati</taxon>
        <taxon>Campylobacterota</taxon>
        <taxon>Epsilonproteobacteria</taxon>
        <taxon>Campylobacterales</taxon>
        <taxon>Campylobacteraceae</taxon>
        <taxon>Campylobacter</taxon>
    </lineage>
</organism>
<dbReference type="AlphaFoldDB" id="A0A2G4R6K3"/>
<keyword evidence="1 4" id="KW-0808">Transferase</keyword>
<protein>
    <submittedName>
        <fullName evidence="4">Sugar nucleotidyltransferase</fullName>
    </submittedName>
</protein>
<reference evidence="5" key="1">
    <citation type="submission" date="2015-06" db="EMBL/GenBank/DDBJ databases">
        <authorList>
            <person name="Parisi A."/>
            <person name="Chiara M."/>
            <person name="Florio D."/>
            <person name="Miccolupo A."/>
            <person name="Manzari C."/>
            <person name="Mion D."/>
            <person name="Caruso M."/>
            <person name="D'erchia A.M."/>
            <person name="Zanoni R."/>
        </authorList>
    </citation>
    <scope>NUCLEOTIDE SEQUENCE [LARGE SCALE GENOMIC DNA]</scope>
    <source>
        <strain evidence="5">73/13</strain>
    </source>
</reference>
<dbReference type="CDD" id="cd02523">
    <property type="entry name" value="PC_cytidylyltransferase"/>
    <property type="match status" value="1"/>
</dbReference>
<dbReference type="SUPFAM" id="SSF53448">
    <property type="entry name" value="Nucleotide-diphospho-sugar transferases"/>
    <property type="match status" value="1"/>
</dbReference>
<dbReference type="RefSeq" id="WP_099460877.1">
    <property type="nucleotide sequence ID" value="NZ_LDWY01000008.1"/>
</dbReference>
<dbReference type="InterPro" id="IPR025877">
    <property type="entry name" value="MobA-like_NTP_Trfase"/>
</dbReference>
<proteinExistence type="predicted"/>
<dbReference type="EMBL" id="LDWY01000008">
    <property type="protein sequence ID" value="PHY92203.1"/>
    <property type="molecule type" value="Genomic_DNA"/>
</dbReference>
<feature type="domain" description="MobA-like NTP transferase" evidence="3">
    <location>
        <begin position="3"/>
        <end position="132"/>
    </location>
</feature>
<dbReference type="OrthoDB" id="9788272at2"/>
<comment type="caution">
    <text evidence="4">The sequence shown here is derived from an EMBL/GenBank/DDBJ whole genome shotgun (WGS) entry which is preliminary data.</text>
</comment>
<dbReference type="InterPro" id="IPR050065">
    <property type="entry name" value="GlmU-like"/>
</dbReference>
<dbReference type="Pfam" id="PF12804">
    <property type="entry name" value="NTP_transf_3"/>
    <property type="match status" value="1"/>
</dbReference>
<evidence type="ECO:0000256" key="1">
    <source>
        <dbReference type="ARBA" id="ARBA00022679"/>
    </source>
</evidence>
<dbReference type="PANTHER" id="PTHR43584:SF8">
    <property type="entry name" value="N-ACETYLMURAMATE ALPHA-1-PHOSPHATE URIDYLYLTRANSFERASE"/>
    <property type="match status" value="1"/>
</dbReference>
<dbReference type="Proteomes" id="UP000237472">
    <property type="component" value="Unassembled WGS sequence"/>
</dbReference>
<dbReference type="Gene3D" id="3.90.550.10">
    <property type="entry name" value="Spore Coat Polysaccharide Biosynthesis Protein SpsA, Chain A"/>
    <property type="match status" value="1"/>
</dbReference>
<evidence type="ECO:0000313" key="4">
    <source>
        <dbReference type="EMBL" id="PHY92203.1"/>
    </source>
</evidence>
<name>A0A2G4R6K3_9BACT</name>
<dbReference type="PANTHER" id="PTHR43584">
    <property type="entry name" value="NUCLEOTIDYL TRANSFERASE"/>
    <property type="match status" value="1"/>
</dbReference>
<dbReference type="InterPro" id="IPR029044">
    <property type="entry name" value="Nucleotide-diphossugar_trans"/>
</dbReference>
<keyword evidence="2" id="KW-0548">Nucleotidyltransferase</keyword>
<evidence type="ECO:0000313" key="5">
    <source>
        <dbReference type="Proteomes" id="UP000237472"/>
    </source>
</evidence>
<gene>
    <name evidence="4" type="ORF">AA994_00790</name>
</gene>
<sequence length="254" mass="29271">MKALILAAGFGSRLMPLTEFVPKTMVKYQGKALIEYEITALREAGVGEIAVVGGYLAPVLRDFVANLGIHSFYENKNYDKTNMLMTLFCARDFMQKCIDEKQDLIISYADIVYFKESVEKLSKVRADFAIVVDKAWRKLWEKRFENPLEDAETLKIREGKIKELGKKPSSYDEIEAQYLGLFKFSYNFLPQLLAFYDGLDRTAFYDGKDFDNMYMTSFLQALIDKFDNALAVEINGGWCEIDFKKDLEIEFVTL</sequence>
<accession>A0A2G4R6K3</accession>
<dbReference type="GO" id="GO:0016779">
    <property type="term" value="F:nucleotidyltransferase activity"/>
    <property type="evidence" value="ECO:0007669"/>
    <property type="project" value="UniProtKB-KW"/>
</dbReference>
<evidence type="ECO:0000256" key="2">
    <source>
        <dbReference type="ARBA" id="ARBA00022695"/>
    </source>
</evidence>